<keyword evidence="1 5" id="KW-0808">Transferase</keyword>
<keyword evidence="2" id="KW-0012">Acyltransferase</keyword>
<name>A0A1G5Y9F5_9HYPH</name>
<proteinExistence type="inferred from homology"/>
<protein>
    <submittedName>
        <fullName evidence="5">Protein N-acetyltransferase, RimJ/RimL family</fullName>
    </submittedName>
</protein>
<accession>A0A1G5Y9F5</accession>
<reference evidence="5 6" key="1">
    <citation type="submission" date="2016-10" db="EMBL/GenBank/DDBJ databases">
        <authorList>
            <person name="de Groot N.N."/>
        </authorList>
    </citation>
    <scope>NUCLEOTIDE SEQUENCE [LARGE SCALE GENOMIC DNA]</scope>
    <source>
        <strain evidence="5 6">CGMCC 1.12097</strain>
    </source>
</reference>
<dbReference type="PANTHER" id="PTHR43792:SF8">
    <property type="entry name" value="[RIBOSOMAL PROTEIN US5]-ALANINE N-ACETYLTRANSFERASE"/>
    <property type="match status" value="1"/>
</dbReference>
<evidence type="ECO:0000259" key="4">
    <source>
        <dbReference type="PROSITE" id="PS51186"/>
    </source>
</evidence>
<dbReference type="InterPro" id="IPR051531">
    <property type="entry name" value="N-acetyltransferase"/>
</dbReference>
<dbReference type="PANTHER" id="PTHR43792">
    <property type="entry name" value="GNAT FAMILY, PUTATIVE (AFU_ORTHOLOGUE AFUA_3G00765)-RELATED-RELATED"/>
    <property type="match status" value="1"/>
</dbReference>
<evidence type="ECO:0000256" key="3">
    <source>
        <dbReference type="ARBA" id="ARBA00038502"/>
    </source>
</evidence>
<dbReference type="EMBL" id="FMXM01000008">
    <property type="protein sequence ID" value="SDA79311.1"/>
    <property type="molecule type" value="Genomic_DNA"/>
</dbReference>
<feature type="domain" description="N-acetyltransferase" evidence="4">
    <location>
        <begin position="40"/>
        <end position="202"/>
    </location>
</feature>
<dbReference type="SUPFAM" id="SSF55729">
    <property type="entry name" value="Acyl-CoA N-acyltransferases (Nat)"/>
    <property type="match status" value="1"/>
</dbReference>
<dbReference type="GO" id="GO:0016747">
    <property type="term" value="F:acyltransferase activity, transferring groups other than amino-acyl groups"/>
    <property type="evidence" value="ECO:0007669"/>
    <property type="project" value="InterPro"/>
</dbReference>
<dbReference type="Proteomes" id="UP000198588">
    <property type="component" value="Unassembled WGS sequence"/>
</dbReference>
<evidence type="ECO:0000256" key="1">
    <source>
        <dbReference type="ARBA" id="ARBA00022679"/>
    </source>
</evidence>
<dbReference type="Pfam" id="PF13302">
    <property type="entry name" value="Acetyltransf_3"/>
    <property type="match status" value="1"/>
</dbReference>
<dbReference type="OrthoDB" id="9804153at2"/>
<dbReference type="InterPro" id="IPR000182">
    <property type="entry name" value="GNAT_dom"/>
</dbReference>
<dbReference type="Gene3D" id="3.40.630.30">
    <property type="match status" value="1"/>
</dbReference>
<gene>
    <name evidence="5" type="ORF">SAMN02927914_03099</name>
</gene>
<dbReference type="InterPro" id="IPR016181">
    <property type="entry name" value="Acyl_CoA_acyltransferase"/>
</dbReference>
<dbReference type="PROSITE" id="PS51186">
    <property type="entry name" value="GNAT"/>
    <property type="match status" value="1"/>
</dbReference>
<evidence type="ECO:0000313" key="6">
    <source>
        <dbReference type="Proteomes" id="UP000198588"/>
    </source>
</evidence>
<evidence type="ECO:0000256" key="2">
    <source>
        <dbReference type="ARBA" id="ARBA00023315"/>
    </source>
</evidence>
<sequence>MGFHLPFFLCLEDFQMVAEAEDSEDESYAIDCPVLVTERLVMRAPHEGDIAQLVELAENRHVAEMLARMPHPYGEAEARAFLAMTKSRRAGIAYALTLAGTDTFVGCAGLNTTDRGLELGYWIGEPHWKRGYATEAAHALVDLAFQRTSIQVLHASTRVINPASRRVIHKCGFQYAGQGMLNSIVAGQVPVERYRLDRKTWTSLRNWVHF</sequence>
<dbReference type="AlphaFoldDB" id="A0A1G5Y9F5"/>
<comment type="similarity">
    <text evidence="3">Belongs to the acetyltransferase family. RimJ subfamily.</text>
</comment>
<evidence type="ECO:0000313" key="5">
    <source>
        <dbReference type="EMBL" id="SDA79311.1"/>
    </source>
</evidence>
<dbReference type="STRING" id="1165689.SAMN02927914_03099"/>
<organism evidence="5 6">
    <name type="scientific">Mesorhizobium qingshengii</name>
    <dbReference type="NCBI Taxonomy" id="1165689"/>
    <lineage>
        <taxon>Bacteria</taxon>
        <taxon>Pseudomonadati</taxon>
        <taxon>Pseudomonadota</taxon>
        <taxon>Alphaproteobacteria</taxon>
        <taxon>Hyphomicrobiales</taxon>
        <taxon>Phyllobacteriaceae</taxon>
        <taxon>Mesorhizobium</taxon>
    </lineage>
</organism>